<dbReference type="Pfam" id="PF00107">
    <property type="entry name" value="ADH_zinc_N"/>
    <property type="match status" value="1"/>
</dbReference>
<evidence type="ECO:0000256" key="7">
    <source>
        <dbReference type="RuleBase" id="RU361277"/>
    </source>
</evidence>
<dbReference type="PANTHER" id="PTHR43880">
    <property type="entry name" value="ALCOHOL DEHYDROGENASE"/>
    <property type="match status" value="1"/>
</dbReference>
<accession>A0AAU6SBU3</accession>
<organism evidence="9">
    <name type="scientific">Microbacterium sp. LWS13-1.2</name>
    <dbReference type="NCBI Taxonomy" id="3135264"/>
    <lineage>
        <taxon>Bacteria</taxon>
        <taxon>Bacillati</taxon>
        <taxon>Actinomycetota</taxon>
        <taxon>Actinomycetes</taxon>
        <taxon>Micrococcales</taxon>
        <taxon>Microbacteriaceae</taxon>
        <taxon>Microbacterium</taxon>
    </lineage>
</organism>
<evidence type="ECO:0000256" key="5">
    <source>
        <dbReference type="ARBA" id="ARBA00023002"/>
    </source>
</evidence>
<dbReference type="GO" id="GO:0005829">
    <property type="term" value="C:cytosol"/>
    <property type="evidence" value="ECO:0007669"/>
    <property type="project" value="TreeGrafter"/>
</dbReference>
<keyword evidence="4 7" id="KW-0862">Zinc</keyword>
<evidence type="ECO:0000313" key="9">
    <source>
        <dbReference type="EMBL" id="WZO34312.1"/>
    </source>
</evidence>
<comment type="cofactor">
    <cofactor evidence="1 7">
        <name>Zn(2+)</name>
        <dbReference type="ChEBI" id="CHEBI:29105"/>
    </cofactor>
</comment>
<evidence type="ECO:0000256" key="2">
    <source>
        <dbReference type="ARBA" id="ARBA00008072"/>
    </source>
</evidence>
<dbReference type="InterPro" id="IPR002328">
    <property type="entry name" value="ADH_Zn_CS"/>
</dbReference>
<keyword evidence="5" id="KW-0560">Oxidoreductase</keyword>
<dbReference type="InterPro" id="IPR036291">
    <property type="entry name" value="NAD(P)-bd_dom_sf"/>
</dbReference>
<dbReference type="GO" id="GO:0008270">
    <property type="term" value="F:zinc ion binding"/>
    <property type="evidence" value="ECO:0007669"/>
    <property type="project" value="InterPro"/>
</dbReference>
<evidence type="ECO:0000256" key="3">
    <source>
        <dbReference type="ARBA" id="ARBA00022723"/>
    </source>
</evidence>
<feature type="domain" description="Enoyl reductase (ER)" evidence="8">
    <location>
        <begin position="8"/>
        <end position="360"/>
    </location>
</feature>
<dbReference type="GO" id="GO:0051903">
    <property type="term" value="F:S-(hydroxymethyl)glutathione dehydrogenase [NAD(P)+] activity"/>
    <property type="evidence" value="ECO:0007669"/>
    <property type="project" value="TreeGrafter"/>
</dbReference>
<dbReference type="SMART" id="SM00829">
    <property type="entry name" value="PKS_ER"/>
    <property type="match status" value="1"/>
</dbReference>
<sequence length="361" mass="37705">MRAAVLRGVDRPFEIEEVAVGELRPDEVLVRVVASGMCHTDLILRNPARASEFTPIIAGHEGAGVVEEVGSTVTRVSPGDHVLLSFDSCGWCRACLTGAPAYCEEFNARNMFGVRADGTAAITDGDGATVRNRWFGQSSFAERAVATERNLVVVAPDLPLELLGPLGCGLQTGAGSVFNEMKLAPGQSIAVFGAGAVGLAAVMAAKIAGAGEIVVVDLHLSRLKLAQELGATRVVPGDADDVLEQVKGDTDGVDFSFDTTAVTGVIATAISALRQGGKAVLVGAGSGRIDISPLLLVGRTVTFVLEGGAVPQVLLPQLVRYWREGVFPFEKLVRTYPLSEINQAEADSLSGATIKPILVMS</sequence>
<dbReference type="CDD" id="cd08278">
    <property type="entry name" value="benzyl_alcohol_DH"/>
    <property type="match status" value="1"/>
</dbReference>
<dbReference type="InterPro" id="IPR013149">
    <property type="entry name" value="ADH-like_C"/>
</dbReference>
<dbReference type="SUPFAM" id="SSF50129">
    <property type="entry name" value="GroES-like"/>
    <property type="match status" value="1"/>
</dbReference>
<dbReference type="AlphaFoldDB" id="A0AAU6SBU3"/>
<dbReference type="SUPFAM" id="SSF51735">
    <property type="entry name" value="NAD(P)-binding Rossmann-fold domains"/>
    <property type="match status" value="1"/>
</dbReference>
<dbReference type="Gene3D" id="3.40.50.720">
    <property type="entry name" value="NAD(P)-binding Rossmann-like Domain"/>
    <property type="match status" value="1"/>
</dbReference>
<evidence type="ECO:0000259" key="8">
    <source>
        <dbReference type="SMART" id="SM00829"/>
    </source>
</evidence>
<dbReference type="InterPro" id="IPR013154">
    <property type="entry name" value="ADH-like_N"/>
</dbReference>
<reference evidence="9" key="1">
    <citation type="submission" date="2024-04" db="EMBL/GenBank/DDBJ databases">
        <authorList>
            <person name="Roder T."/>
            <person name="Oberhansli S."/>
            <person name="Kreuzer M."/>
        </authorList>
    </citation>
    <scope>NUCLEOTIDE SEQUENCE</scope>
    <source>
        <strain evidence="9">LWS13-1.2</strain>
    </source>
</reference>
<evidence type="ECO:0000256" key="1">
    <source>
        <dbReference type="ARBA" id="ARBA00001947"/>
    </source>
</evidence>
<keyword evidence="6" id="KW-0520">NAD</keyword>
<protein>
    <submittedName>
        <fullName evidence="9">NAD(P)-dependent alcohol dehydrogenase</fullName>
    </submittedName>
</protein>
<dbReference type="Gene3D" id="3.90.180.10">
    <property type="entry name" value="Medium-chain alcohol dehydrogenases, catalytic domain"/>
    <property type="match status" value="1"/>
</dbReference>
<dbReference type="PROSITE" id="PS00059">
    <property type="entry name" value="ADH_ZINC"/>
    <property type="match status" value="1"/>
</dbReference>
<gene>
    <name evidence="9" type="ORF">MRBLWS13_001967</name>
</gene>
<dbReference type="InterPro" id="IPR020843">
    <property type="entry name" value="ER"/>
</dbReference>
<dbReference type="InterPro" id="IPR011032">
    <property type="entry name" value="GroES-like_sf"/>
</dbReference>
<dbReference type="EMBL" id="CP151632">
    <property type="protein sequence ID" value="WZO34312.1"/>
    <property type="molecule type" value="Genomic_DNA"/>
</dbReference>
<proteinExistence type="inferred from homology"/>
<comment type="similarity">
    <text evidence="2 7">Belongs to the zinc-containing alcohol dehydrogenase family.</text>
</comment>
<evidence type="ECO:0000256" key="4">
    <source>
        <dbReference type="ARBA" id="ARBA00022833"/>
    </source>
</evidence>
<dbReference type="FunFam" id="3.40.50.720:FF:000003">
    <property type="entry name" value="S-(hydroxymethyl)glutathione dehydrogenase"/>
    <property type="match status" value="1"/>
</dbReference>
<dbReference type="GO" id="GO:0046294">
    <property type="term" value="P:formaldehyde catabolic process"/>
    <property type="evidence" value="ECO:0007669"/>
    <property type="project" value="TreeGrafter"/>
</dbReference>
<dbReference type="RefSeq" id="WP_349428869.1">
    <property type="nucleotide sequence ID" value="NZ_CP151632.1"/>
</dbReference>
<keyword evidence="3 7" id="KW-0479">Metal-binding</keyword>
<dbReference type="Pfam" id="PF08240">
    <property type="entry name" value="ADH_N"/>
    <property type="match status" value="1"/>
</dbReference>
<name>A0AAU6SBU3_9MICO</name>
<evidence type="ECO:0000256" key="6">
    <source>
        <dbReference type="ARBA" id="ARBA00023027"/>
    </source>
</evidence>
<dbReference type="PANTHER" id="PTHR43880:SF12">
    <property type="entry name" value="ALCOHOL DEHYDROGENASE CLASS-3"/>
    <property type="match status" value="1"/>
</dbReference>